<protein>
    <submittedName>
        <fullName evidence="1">Uncharacterized protein</fullName>
    </submittedName>
</protein>
<reference evidence="1 2" key="1">
    <citation type="journal article" date="2021" name="Sci. Rep.">
        <title>Chromosome anchoring in Senegalese sole (Solea senegalensis) reveals sex-associated markers and genome rearrangements in flatfish.</title>
        <authorList>
            <person name="Guerrero-Cozar I."/>
            <person name="Gomez-Garrido J."/>
            <person name="Berbel C."/>
            <person name="Martinez-Blanch J.F."/>
            <person name="Alioto T."/>
            <person name="Claros M.G."/>
            <person name="Gagnaire P.A."/>
            <person name="Manchado M."/>
        </authorList>
    </citation>
    <scope>NUCLEOTIDE SEQUENCE [LARGE SCALE GENOMIC DNA]</scope>
    <source>
        <strain evidence="1">Sse05_10M</strain>
    </source>
</reference>
<keyword evidence="2" id="KW-1185">Reference proteome</keyword>
<evidence type="ECO:0000313" key="2">
    <source>
        <dbReference type="Proteomes" id="UP000693946"/>
    </source>
</evidence>
<proteinExistence type="predicted"/>
<sequence length="64" mass="7114">MSTGTTVRSLTQHVQTVPFIYVRDAPETWQVPPEEWSCFTSLLYPESCPNLRPSKGSNTEAGKG</sequence>
<name>A0AAV6Q5N1_SOLSE</name>
<dbReference type="Proteomes" id="UP000693946">
    <property type="component" value="Linkage Group LG7"/>
</dbReference>
<dbReference type="AlphaFoldDB" id="A0AAV6Q5N1"/>
<organism evidence="1 2">
    <name type="scientific">Solea senegalensis</name>
    <name type="common">Senegalese sole</name>
    <dbReference type="NCBI Taxonomy" id="28829"/>
    <lineage>
        <taxon>Eukaryota</taxon>
        <taxon>Metazoa</taxon>
        <taxon>Chordata</taxon>
        <taxon>Craniata</taxon>
        <taxon>Vertebrata</taxon>
        <taxon>Euteleostomi</taxon>
        <taxon>Actinopterygii</taxon>
        <taxon>Neopterygii</taxon>
        <taxon>Teleostei</taxon>
        <taxon>Neoteleostei</taxon>
        <taxon>Acanthomorphata</taxon>
        <taxon>Carangaria</taxon>
        <taxon>Pleuronectiformes</taxon>
        <taxon>Pleuronectoidei</taxon>
        <taxon>Soleidae</taxon>
        <taxon>Solea</taxon>
    </lineage>
</organism>
<gene>
    <name evidence="1" type="ORF">JOB18_018827</name>
</gene>
<comment type="caution">
    <text evidence="1">The sequence shown here is derived from an EMBL/GenBank/DDBJ whole genome shotgun (WGS) entry which is preliminary data.</text>
</comment>
<evidence type="ECO:0000313" key="1">
    <source>
        <dbReference type="EMBL" id="KAG7482332.1"/>
    </source>
</evidence>
<dbReference type="EMBL" id="JAGKHQ010000019">
    <property type="protein sequence ID" value="KAG7482332.1"/>
    <property type="molecule type" value="Genomic_DNA"/>
</dbReference>
<accession>A0AAV6Q5N1</accession>